<dbReference type="PANTHER" id="PTHR30528:SF0">
    <property type="entry name" value="CYTOPLASMIC PROTEIN"/>
    <property type="match status" value="1"/>
</dbReference>
<keyword evidence="2" id="KW-1185">Reference proteome</keyword>
<dbReference type="Proteomes" id="UP000019593">
    <property type="component" value="Chromosome"/>
</dbReference>
<dbReference type="EMBL" id="CP004372">
    <property type="protein sequence ID" value="AHM05836.1"/>
    <property type="molecule type" value="Genomic_DNA"/>
</dbReference>
<dbReference type="AlphaFoldDB" id="W8S9Y3"/>
<dbReference type="InterPro" id="IPR009351">
    <property type="entry name" value="AlkZ-like"/>
</dbReference>
<sequence>MTVPRLSNPIARRLFLDRHALAEPPAGPAKGQALADLINRLGFVQVDSVNTFARAHDLILWSRRASYRPASLRWLNDRARATFEHWTHDASIVPVAFFPHWRLRFARDRARLHHRWKDWHGGAFHGELDRVLAHVADHGPVCSADFSGERASKSTGWWDWHPSKTALEYLWRTGELSVTRRDGFRKQYDLTERVIPASVRDRRVTSAETVDWACSAALARLGFATRGELAAFWALVTPQEAGDWVAGALADGRIVEVDIEGADGRLRRSVMASDRLAGLGCVPEPPRRMRILSPFDPALRDRARAERLFGFRYRIEIFVPAAQRRYGYYVFPVLEGARMVGRIDMATQEARTRLAVRAFWPEAGVAMGKGRVARLQAEIARAARFAGCGDVTYAKDWVRPAAAKP</sequence>
<evidence type="ECO:0000313" key="1">
    <source>
        <dbReference type="EMBL" id="AHM05836.1"/>
    </source>
</evidence>
<evidence type="ECO:0000313" key="2">
    <source>
        <dbReference type="Proteomes" id="UP000019593"/>
    </source>
</evidence>
<evidence type="ECO:0008006" key="3">
    <source>
        <dbReference type="Google" id="ProtNLM"/>
    </source>
</evidence>
<dbReference type="Pfam" id="PF06224">
    <property type="entry name" value="AlkZ-like"/>
    <property type="match status" value="1"/>
</dbReference>
<organism evidence="1 2">
    <name type="scientific">Roseicyclus elongatus DSM 19469</name>
    <dbReference type="NCBI Taxonomy" id="1294273"/>
    <lineage>
        <taxon>Bacteria</taxon>
        <taxon>Pseudomonadati</taxon>
        <taxon>Pseudomonadota</taxon>
        <taxon>Alphaproteobacteria</taxon>
        <taxon>Rhodobacterales</taxon>
        <taxon>Roseobacteraceae</taxon>
        <taxon>Roseicyclus</taxon>
    </lineage>
</organism>
<gene>
    <name evidence="1" type="ORF">roselon_03589</name>
</gene>
<dbReference type="PATRIC" id="fig|1294273.3.peg.3544"/>
<dbReference type="HOGENOM" id="CLU_043035_1_0_5"/>
<reference evidence="1 2" key="1">
    <citation type="submission" date="2013-03" db="EMBL/GenBank/DDBJ databases">
        <authorList>
            <person name="Fiebig A."/>
            <person name="Goeker M."/>
            <person name="Klenk H.-P.P."/>
        </authorList>
    </citation>
    <scope>NUCLEOTIDE SEQUENCE [LARGE SCALE GENOMIC DNA]</scope>
    <source>
        <strain evidence="2">DSM 19469</strain>
    </source>
</reference>
<name>W8S9Y3_9RHOB</name>
<dbReference type="OrthoDB" id="9787207at2"/>
<proteinExistence type="predicted"/>
<dbReference type="KEGG" id="red:roselon_03589"/>
<dbReference type="eggNOG" id="COG3214">
    <property type="taxonomic scope" value="Bacteria"/>
</dbReference>
<dbReference type="RefSeq" id="WP_025313440.1">
    <property type="nucleotide sequence ID" value="NZ_CP004372.1"/>
</dbReference>
<accession>W8S9Y3</accession>
<dbReference type="STRING" id="1294273.roselon_03589"/>
<protein>
    <recommendedName>
        <fullName evidence="3">Winged helix-turn-helix domain-containing protein</fullName>
    </recommendedName>
</protein>
<dbReference type="PANTHER" id="PTHR30528">
    <property type="entry name" value="CYTOPLASMIC PROTEIN"/>
    <property type="match status" value="1"/>
</dbReference>